<protein>
    <submittedName>
        <fullName evidence="6">Arrestin domain-containing protein 2-like isoform X1</fullName>
    </submittedName>
</protein>
<dbReference type="InterPro" id="IPR014756">
    <property type="entry name" value="Ig_E-set"/>
</dbReference>
<dbReference type="PANTHER" id="PTHR11188:SF176">
    <property type="entry name" value="ARRESTIN DOMAIN-CONTAINING PROTEIN 1"/>
    <property type="match status" value="1"/>
</dbReference>
<dbReference type="Proteomes" id="UP000694866">
    <property type="component" value="Unplaced"/>
</dbReference>
<proteinExistence type="inferred from homology"/>
<organism evidence="5 6">
    <name type="scientific">Fopius arisanus</name>
    <dbReference type="NCBI Taxonomy" id="64838"/>
    <lineage>
        <taxon>Eukaryota</taxon>
        <taxon>Metazoa</taxon>
        <taxon>Ecdysozoa</taxon>
        <taxon>Arthropoda</taxon>
        <taxon>Hexapoda</taxon>
        <taxon>Insecta</taxon>
        <taxon>Pterygota</taxon>
        <taxon>Neoptera</taxon>
        <taxon>Endopterygota</taxon>
        <taxon>Hymenoptera</taxon>
        <taxon>Apocrita</taxon>
        <taxon>Ichneumonoidea</taxon>
        <taxon>Braconidae</taxon>
        <taxon>Opiinae</taxon>
        <taxon>Fopius</taxon>
    </lineage>
</organism>
<name>A0A9R1T5S0_9HYME</name>
<dbReference type="OrthoDB" id="2333384at2759"/>
<accession>A0A9R1T5S0</accession>
<dbReference type="GO" id="GO:0015031">
    <property type="term" value="P:protein transport"/>
    <property type="evidence" value="ECO:0007669"/>
    <property type="project" value="TreeGrafter"/>
</dbReference>
<dbReference type="InterPro" id="IPR014752">
    <property type="entry name" value="Arrestin-like_C"/>
</dbReference>
<dbReference type="PANTHER" id="PTHR11188">
    <property type="entry name" value="ARRESTIN DOMAIN CONTAINING PROTEIN"/>
    <property type="match status" value="1"/>
</dbReference>
<keyword evidence="5" id="KW-1185">Reference proteome</keyword>
<dbReference type="GO" id="GO:0005737">
    <property type="term" value="C:cytoplasm"/>
    <property type="evidence" value="ECO:0007669"/>
    <property type="project" value="TreeGrafter"/>
</dbReference>
<feature type="region of interest" description="Disordered" evidence="3">
    <location>
        <begin position="314"/>
        <end position="343"/>
    </location>
</feature>
<evidence type="ECO:0000256" key="3">
    <source>
        <dbReference type="SAM" id="MobiDB-lite"/>
    </source>
</evidence>
<dbReference type="AlphaFoldDB" id="A0A9R1T5S0"/>
<dbReference type="Pfam" id="PF00339">
    <property type="entry name" value="Arrestin_N"/>
    <property type="match status" value="1"/>
</dbReference>
<evidence type="ECO:0000313" key="6">
    <source>
        <dbReference type="RefSeq" id="XP_011303217.1"/>
    </source>
</evidence>
<evidence type="ECO:0000256" key="2">
    <source>
        <dbReference type="ARBA" id="ARBA00022606"/>
    </source>
</evidence>
<evidence type="ECO:0000256" key="1">
    <source>
        <dbReference type="ARBA" id="ARBA00005298"/>
    </source>
</evidence>
<evidence type="ECO:0000313" key="5">
    <source>
        <dbReference type="Proteomes" id="UP000694866"/>
    </source>
</evidence>
<reference evidence="6" key="1">
    <citation type="submission" date="2025-08" db="UniProtKB">
        <authorList>
            <consortium name="RefSeq"/>
        </authorList>
    </citation>
    <scope>IDENTIFICATION</scope>
    <source>
        <strain evidence="6">USDA-PBARC FA_bdor</strain>
        <tissue evidence="6">Whole organism</tissue>
    </source>
</reference>
<dbReference type="InterPro" id="IPR050357">
    <property type="entry name" value="Arrestin_domain-protein"/>
</dbReference>
<dbReference type="Gene3D" id="2.60.40.640">
    <property type="match status" value="2"/>
</dbReference>
<dbReference type="RefSeq" id="XP_011303217.1">
    <property type="nucleotide sequence ID" value="XM_011304915.1"/>
</dbReference>
<feature type="compositionally biased region" description="Polar residues" evidence="3">
    <location>
        <begin position="333"/>
        <end position="343"/>
    </location>
</feature>
<keyword evidence="2" id="KW-0716">Sensory transduction</keyword>
<dbReference type="InterPro" id="IPR011022">
    <property type="entry name" value="Arrestin_C-like"/>
</dbReference>
<evidence type="ECO:0000259" key="4">
    <source>
        <dbReference type="SMART" id="SM01017"/>
    </source>
</evidence>
<dbReference type="SUPFAM" id="SSF81296">
    <property type="entry name" value="E set domains"/>
    <property type="match status" value="2"/>
</dbReference>
<dbReference type="Pfam" id="PF02752">
    <property type="entry name" value="Arrestin_C"/>
    <property type="match status" value="1"/>
</dbReference>
<dbReference type="SMART" id="SM01017">
    <property type="entry name" value="Arrestin_C"/>
    <property type="match status" value="1"/>
</dbReference>
<feature type="domain" description="Arrestin C-terminal-like" evidence="4">
    <location>
        <begin position="170"/>
        <end position="305"/>
    </location>
</feature>
<dbReference type="InterPro" id="IPR011021">
    <property type="entry name" value="Arrestin-like_N"/>
</dbReference>
<dbReference type="KEGG" id="fas:105266607"/>
<sequence>MVLKSFHIKLHNATGTYAPGEVVSGDVIIVISKKNQFCLGIKLQFKGKAEVQWTGSDTSGNHCLYLATESYFLAEDYIYQDRNEDSGLTPGQHMFPFTFLLPNNIPDSFYHKNGSVDYSINAIMEEWDSFPAAKIKFNVKSLVEPHQYPPRPIIDECSQTYWSCLLPCISAGSMTVKIRISGSTYAVGDSIDTLIDIHHNVSIVGIEMQLKQIIDFHSTSPCRDTKHKEETVKSGTLDGPYGTDEIFEMSLQVPCVPLSGLRHCNLIDISYRLRILIYVNGCPSRLAREYDIVIGSRSESSSIPYNGATGLRIPIPSAPPIQHNTPETPPPSYQSVIAQQDKG</sequence>
<gene>
    <name evidence="6" type="primary">LOC105266607</name>
</gene>
<comment type="similarity">
    <text evidence="1">Belongs to the arrestin family.</text>
</comment>
<dbReference type="GeneID" id="105266607"/>